<dbReference type="InterPro" id="IPR014729">
    <property type="entry name" value="Rossmann-like_a/b/a_fold"/>
</dbReference>
<dbReference type="GeneID" id="35592547"/>
<evidence type="ECO:0000313" key="3">
    <source>
        <dbReference type="EMBL" id="AUV82047.1"/>
    </source>
</evidence>
<name>A0A2I8VJD2_9EURY</name>
<organism evidence="3 4">
    <name type="scientific">Salinigranum rubrum</name>
    <dbReference type="NCBI Taxonomy" id="755307"/>
    <lineage>
        <taxon>Archaea</taxon>
        <taxon>Methanobacteriati</taxon>
        <taxon>Methanobacteriota</taxon>
        <taxon>Stenosarchaea group</taxon>
        <taxon>Halobacteria</taxon>
        <taxon>Halobacteriales</taxon>
        <taxon>Haloferacaceae</taxon>
        <taxon>Salinigranum</taxon>
    </lineage>
</organism>
<proteinExistence type="inferred from homology"/>
<sequence length="214" mass="22962">MYDAVLVPTDGSPGSERAVRHAVDFAETYDATLHALYVVDDGGDADAGTDEGDDEPTERGKQAIDLVREQAAKTTVPLVADLRRGDPASEILRYVETTGIDLVVMGTHGRTGIERHLLGSVAEQVVRAASVPVVTLNLRGSSDRVTSEEEARTVAREAVFDAFPVEQSDVSLDPGAYREPHAWVFEGSVADRHVTVYVDRATGDPHVVRAPNGS</sequence>
<dbReference type="Proteomes" id="UP000236584">
    <property type="component" value="Chromosome"/>
</dbReference>
<protein>
    <submittedName>
        <fullName evidence="3">Universal stress protein</fullName>
    </submittedName>
</protein>
<evidence type="ECO:0000313" key="4">
    <source>
        <dbReference type="Proteomes" id="UP000236584"/>
    </source>
</evidence>
<gene>
    <name evidence="3" type="ORF">C2R22_10610</name>
</gene>
<accession>A0A2I8VJD2</accession>
<dbReference type="KEGG" id="srub:C2R22_10610"/>
<dbReference type="PANTHER" id="PTHR46268">
    <property type="entry name" value="STRESS RESPONSE PROTEIN NHAX"/>
    <property type="match status" value="1"/>
</dbReference>
<dbReference type="SUPFAM" id="SSF52402">
    <property type="entry name" value="Adenine nucleotide alpha hydrolases-like"/>
    <property type="match status" value="1"/>
</dbReference>
<evidence type="ECO:0000259" key="2">
    <source>
        <dbReference type="Pfam" id="PF00582"/>
    </source>
</evidence>
<dbReference type="EMBL" id="CP026309">
    <property type="protein sequence ID" value="AUV82047.1"/>
    <property type="molecule type" value="Genomic_DNA"/>
</dbReference>
<keyword evidence="4" id="KW-1185">Reference proteome</keyword>
<dbReference type="RefSeq" id="WP_103425736.1">
    <property type="nucleotide sequence ID" value="NZ_CP026309.1"/>
</dbReference>
<evidence type="ECO:0000256" key="1">
    <source>
        <dbReference type="ARBA" id="ARBA00008791"/>
    </source>
</evidence>
<dbReference type="InterPro" id="IPR006016">
    <property type="entry name" value="UspA"/>
</dbReference>
<dbReference type="PRINTS" id="PR01438">
    <property type="entry name" value="UNVRSLSTRESS"/>
</dbReference>
<reference evidence="3 4" key="1">
    <citation type="submission" date="2018-01" db="EMBL/GenBank/DDBJ databases">
        <title>Complete genome sequence of Salinigranum rubrum GX10T, an extremely halophilic archaeon isolated from a marine solar saltern.</title>
        <authorList>
            <person name="Han S."/>
        </authorList>
    </citation>
    <scope>NUCLEOTIDE SEQUENCE [LARGE SCALE GENOMIC DNA]</scope>
    <source>
        <strain evidence="3 4">GX10</strain>
    </source>
</reference>
<dbReference type="Pfam" id="PF00582">
    <property type="entry name" value="Usp"/>
    <property type="match status" value="1"/>
</dbReference>
<comment type="similarity">
    <text evidence="1">Belongs to the universal stress protein A family.</text>
</comment>
<dbReference type="CDD" id="cd00293">
    <property type="entry name" value="USP-like"/>
    <property type="match status" value="1"/>
</dbReference>
<dbReference type="Gene3D" id="3.40.50.620">
    <property type="entry name" value="HUPs"/>
    <property type="match status" value="1"/>
</dbReference>
<dbReference type="InterPro" id="IPR006015">
    <property type="entry name" value="Universal_stress_UspA"/>
</dbReference>
<dbReference type="PANTHER" id="PTHR46268:SF6">
    <property type="entry name" value="UNIVERSAL STRESS PROTEIN UP12"/>
    <property type="match status" value="1"/>
</dbReference>
<feature type="domain" description="UspA" evidence="2">
    <location>
        <begin position="1"/>
        <end position="134"/>
    </location>
</feature>
<dbReference type="OrthoDB" id="105697at2157"/>
<dbReference type="AlphaFoldDB" id="A0A2I8VJD2"/>